<dbReference type="Pfam" id="PF00111">
    <property type="entry name" value="Fer2"/>
    <property type="match status" value="1"/>
</dbReference>
<comment type="similarity">
    <text evidence="1">Belongs to the adrenodoxin/putidaredoxin family.</text>
</comment>
<dbReference type="Proteomes" id="UP000321479">
    <property type="component" value="Chromosome"/>
</dbReference>
<accession>A0A5B8UU81</accession>
<dbReference type="InterPro" id="IPR001041">
    <property type="entry name" value="2Fe-2S_ferredoxin-type"/>
</dbReference>
<evidence type="ECO:0000256" key="2">
    <source>
        <dbReference type="ARBA" id="ARBA00022714"/>
    </source>
</evidence>
<dbReference type="RefSeq" id="WP_147030892.1">
    <property type="nucleotide sequence ID" value="NZ_CP042436.1"/>
</dbReference>
<dbReference type="KEGG" id="mgin:FRZ54_06875"/>
<gene>
    <name evidence="8" type="ORF">FRZ54_06875</name>
</gene>
<proteinExistence type="inferred from homology"/>
<keyword evidence="5" id="KW-0411">Iron-sulfur</keyword>
<keyword evidence="3" id="KW-0479">Metal-binding</keyword>
<evidence type="ECO:0000313" key="8">
    <source>
        <dbReference type="EMBL" id="QEC62315.1"/>
    </source>
</evidence>
<dbReference type="Gene3D" id="3.10.20.30">
    <property type="match status" value="1"/>
</dbReference>
<dbReference type="GO" id="GO:0009055">
    <property type="term" value="F:electron transfer activity"/>
    <property type="evidence" value="ECO:0007669"/>
    <property type="project" value="TreeGrafter"/>
</dbReference>
<dbReference type="PANTHER" id="PTHR23426">
    <property type="entry name" value="FERREDOXIN/ADRENODOXIN"/>
    <property type="match status" value="1"/>
</dbReference>
<dbReference type="OrthoDB" id="9799640at2"/>
<dbReference type="AlphaFoldDB" id="A0A5B8UU81"/>
<dbReference type="InterPro" id="IPR001055">
    <property type="entry name" value="Adrenodoxin-like"/>
</dbReference>
<reference evidence="8 9" key="1">
    <citation type="journal article" date="2017" name="Curr. Microbiol.">
        <title>Mucilaginibacter ginsenosidivorans sp. nov., Isolated from Soil of Ginseng Field.</title>
        <authorList>
            <person name="Kim M.M."/>
            <person name="Siddiqi M.Z."/>
            <person name="Im W.T."/>
        </authorList>
    </citation>
    <scope>NUCLEOTIDE SEQUENCE [LARGE SCALE GENOMIC DNA]</scope>
    <source>
        <strain evidence="8 9">Gsoil 3017</strain>
    </source>
</reference>
<evidence type="ECO:0000256" key="3">
    <source>
        <dbReference type="ARBA" id="ARBA00022723"/>
    </source>
</evidence>
<keyword evidence="2" id="KW-0001">2Fe-2S</keyword>
<dbReference type="SUPFAM" id="SSF54292">
    <property type="entry name" value="2Fe-2S ferredoxin-like"/>
    <property type="match status" value="1"/>
</dbReference>
<evidence type="ECO:0000313" key="9">
    <source>
        <dbReference type="Proteomes" id="UP000321479"/>
    </source>
</evidence>
<name>A0A5B8UU81_9SPHI</name>
<dbReference type="PROSITE" id="PS51085">
    <property type="entry name" value="2FE2S_FER_2"/>
    <property type="match status" value="1"/>
</dbReference>
<dbReference type="GO" id="GO:0046872">
    <property type="term" value="F:metal ion binding"/>
    <property type="evidence" value="ECO:0007669"/>
    <property type="project" value="UniProtKB-KW"/>
</dbReference>
<evidence type="ECO:0000256" key="1">
    <source>
        <dbReference type="ARBA" id="ARBA00010914"/>
    </source>
</evidence>
<dbReference type="CDD" id="cd00207">
    <property type="entry name" value="fer2"/>
    <property type="match status" value="1"/>
</dbReference>
<dbReference type="PANTHER" id="PTHR23426:SF65">
    <property type="entry name" value="FERREDOXIN-2, MITOCHONDRIAL"/>
    <property type="match status" value="1"/>
</dbReference>
<dbReference type="InterPro" id="IPR036010">
    <property type="entry name" value="2Fe-2S_ferredoxin-like_sf"/>
</dbReference>
<feature type="domain" description="2Fe-2S ferredoxin-type" evidence="7">
    <location>
        <begin position="2"/>
        <end position="105"/>
    </location>
</feature>
<dbReference type="InterPro" id="IPR012675">
    <property type="entry name" value="Beta-grasp_dom_sf"/>
</dbReference>
<organism evidence="8 9">
    <name type="scientific">Mucilaginibacter ginsenosidivorans</name>
    <dbReference type="NCBI Taxonomy" id="398053"/>
    <lineage>
        <taxon>Bacteria</taxon>
        <taxon>Pseudomonadati</taxon>
        <taxon>Bacteroidota</taxon>
        <taxon>Sphingobacteriia</taxon>
        <taxon>Sphingobacteriales</taxon>
        <taxon>Sphingobacteriaceae</taxon>
        <taxon>Mucilaginibacter</taxon>
    </lineage>
</organism>
<keyword evidence="9" id="KW-1185">Reference proteome</keyword>
<sequence>MIKITVENRNGEIAALEIPCNLNLSLMEVLKAADYDILATCGGIALCATCHVKVLKGAETLTPAGDQELDMLEMLPDAGPLSRLSCQLRINEEMDGMVFRIANQD</sequence>
<dbReference type="PRINTS" id="PR00355">
    <property type="entry name" value="ADRENODOXIN"/>
</dbReference>
<evidence type="ECO:0000256" key="6">
    <source>
        <dbReference type="ARBA" id="ARBA00034078"/>
    </source>
</evidence>
<dbReference type="GO" id="GO:0140647">
    <property type="term" value="P:P450-containing electron transport chain"/>
    <property type="evidence" value="ECO:0007669"/>
    <property type="project" value="InterPro"/>
</dbReference>
<evidence type="ECO:0000256" key="5">
    <source>
        <dbReference type="ARBA" id="ARBA00023014"/>
    </source>
</evidence>
<evidence type="ECO:0000259" key="7">
    <source>
        <dbReference type="PROSITE" id="PS51085"/>
    </source>
</evidence>
<dbReference type="EMBL" id="CP042436">
    <property type="protein sequence ID" value="QEC62315.1"/>
    <property type="molecule type" value="Genomic_DNA"/>
</dbReference>
<comment type="cofactor">
    <cofactor evidence="6">
        <name>[2Fe-2S] cluster</name>
        <dbReference type="ChEBI" id="CHEBI:190135"/>
    </cofactor>
</comment>
<evidence type="ECO:0000256" key="4">
    <source>
        <dbReference type="ARBA" id="ARBA00023004"/>
    </source>
</evidence>
<keyword evidence="4" id="KW-0408">Iron</keyword>
<dbReference type="GO" id="GO:0051537">
    <property type="term" value="F:2 iron, 2 sulfur cluster binding"/>
    <property type="evidence" value="ECO:0007669"/>
    <property type="project" value="UniProtKB-KW"/>
</dbReference>
<protein>
    <submittedName>
        <fullName evidence="8">(2Fe-2S)-binding protein</fullName>
    </submittedName>
</protein>